<dbReference type="RefSeq" id="WP_207355004.1">
    <property type="nucleotide sequence ID" value="NZ_CP071503.1"/>
</dbReference>
<protein>
    <submittedName>
        <fullName evidence="2">Uncharacterized protein</fullName>
    </submittedName>
</protein>
<feature type="transmembrane region" description="Helical" evidence="1">
    <location>
        <begin position="12"/>
        <end position="30"/>
    </location>
</feature>
<keyword evidence="1" id="KW-0472">Membrane</keyword>
<gene>
    <name evidence="2" type="ORF">JYB87_00635</name>
</gene>
<dbReference type="EMBL" id="CP071503">
    <property type="protein sequence ID" value="QSX33796.1"/>
    <property type="molecule type" value="Genomic_DNA"/>
</dbReference>
<keyword evidence="3" id="KW-1185">Reference proteome</keyword>
<evidence type="ECO:0000256" key="1">
    <source>
        <dbReference type="SAM" id="Phobius"/>
    </source>
</evidence>
<accession>A0ABX7QQQ5</accession>
<keyword evidence="1" id="KW-1133">Transmembrane helix</keyword>
<reference evidence="2 3" key="1">
    <citation type="submission" date="2021-03" db="EMBL/GenBank/DDBJ databases">
        <title>Novel species identification of genus Shewanella.</title>
        <authorList>
            <person name="Liu G."/>
            <person name="Zhang Q."/>
        </authorList>
    </citation>
    <scope>NUCLEOTIDE SEQUENCE [LARGE SCALE GENOMIC DNA]</scope>
    <source>
        <strain evidence="2 3">FJAT-51800</strain>
    </source>
</reference>
<dbReference type="Proteomes" id="UP000662770">
    <property type="component" value="Chromosome"/>
</dbReference>
<organism evidence="2 3">
    <name type="scientific">Shewanella avicenniae</name>
    <dbReference type="NCBI Taxonomy" id="2814294"/>
    <lineage>
        <taxon>Bacteria</taxon>
        <taxon>Pseudomonadati</taxon>
        <taxon>Pseudomonadota</taxon>
        <taxon>Gammaproteobacteria</taxon>
        <taxon>Alteromonadales</taxon>
        <taxon>Shewanellaceae</taxon>
        <taxon>Shewanella</taxon>
    </lineage>
</organism>
<sequence>MGKFVHQRKLASYALLIWFVASLSWMHLHYCFDGGEPPLSIHFNALDISDVEHFTSDTEHIDVDTNPVQKSVIKVFNLDLPFIALAFFILFVWPIVRGQRFIFVKSLSVRLTLTWLRPPLRAPPKSSH</sequence>
<name>A0ABX7QQQ5_9GAMM</name>
<evidence type="ECO:0000313" key="2">
    <source>
        <dbReference type="EMBL" id="QSX33796.1"/>
    </source>
</evidence>
<evidence type="ECO:0000313" key="3">
    <source>
        <dbReference type="Proteomes" id="UP000662770"/>
    </source>
</evidence>
<feature type="transmembrane region" description="Helical" evidence="1">
    <location>
        <begin position="75"/>
        <end position="96"/>
    </location>
</feature>
<keyword evidence="1" id="KW-0812">Transmembrane</keyword>
<proteinExistence type="predicted"/>